<evidence type="ECO:0000313" key="1">
    <source>
        <dbReference type="EMBL" id="KAJ8311207.1"/>
    </source>
</evidence>
<sequence>MGKNTIAGIVKTMCDKVNQCGRKTGITTLSLSSNYSTASLDQQKQMSCILSNLNKPSTLKSASCTASTSSVNQFPVDSLVLNNVNKPSVIGTVTSINQFSDDSSILSHFKKHNVFCASENDFPDHFDDLLLSNSQDLIEQTLRDIEHFEGKYLNCPASSVNEIVDKNTCSASFVDSNCIYISSSVDKNVSD</sequence>
<proteinExistence type="predicted"/>
<dbReference type="Proteomes" id="UP001217089">
    <property type="component" value="Unassembled WGS sequence"/>
</dbReference>
<organism evidence="1 2">
    <name type="scientific">Tegillarca granosa</name>
    <name type="common">Malaysian cockle</name>
    <name type="synonym">Anadara granosa</name>
    <dbReference type="NCBI Taxonomy" id="220873"/>
    <lineage>
        <taxon>Eukaryota</taxon>
        <taxon>Metazoa</taxon>
        <taxon>Spiralia</taxon>
        <taxon>Lophotrochozoa</taxon>
        <taxon>Mollusca</taxon>
        <taxon>Bivalvia</taxon>
        <taxon>Autobranchia</taxon>
        <taxon>Pteriomorphia</taxon>
        <taxon>Arcoida</taxon>
        <taxon>Arcoidea</taxon>
        <taxon>Arcidae</taxon>
        <taxon>Tegillarca</taxon>
    </lineage>
</organism>
<accession>A0ABQ9F4J6</accession>
<keyword evidence="2" id="KW-1185">Reference proteome</keyword>
<evidence type="ECO:0000313" key="2">
    <source>
        <dbReference type="Proteomes" id="UP001217089"/>
    </source>
</evidence>
<comment type="caution">
    <text evidence="1">The sequence shown here is derived from an EMBL/GenBank/DDBJ whole genome shotgun (WGS) entry which is preliminary data.</text>
</comment>
<protein>
    <submittedName>
        <fullName evidence="1">Uncharacterized protein</fullName>
    </submittedName>
</protein>
<reference evidence="1 2" key="1">
    <citation type="submission" date="2022-12" db="EMBL/GenBank/DDBJ databases">
        <title>Chromosome-level genome of Tegillarca granosa.</title>
        <authorList>
            <person name="Kim J."/>
        </authorList>
    </citation>
    <scope>NUCLEOTIDE SEQUENCE [LARGE SCALE GENOMIC DNA]</scope>
    <source>
        <strain evidence="1">Teg-2019</strain>
        <tissue evidence="1">Adductor muscle</tissue>
    </source>
</reference>
<name>A0ABQ9F4J6_TEGGR</name>
<gene>
    <name evidence="1" type="ORF">KUTeg_011235</name>
</gene>
<dbReference type="EMBL" id="JARBDR010000539">
    <property type="protein sequence ID" value="KAJ8311207.1"/>
    <property type="molecule type" value="Genomic_DNA"/>
</dbReference>